<dbReference type="InterPro" id="IPR051120">
    <property type="entry name" value="ABC_AA/LPS_Transport"/>
</dbReference>
<dbReference type="InterPro" id="IPR003439">
    <property type="entry name" value="ABC_transporter-like_ATP-bd"/>
</dbReference>
<dbReference type="GO" id="GO:0016887">
    <property type="term" value="F:ATP hydrolysis activity"/>
    <property type="evidence" value="ECO:0007669"/>
    <property type="project" value="InterPro"/>
</dbReference>
<dbReference type="GO" id="GO:1903806">
    <property type="term" value="P:L-isoleucine import across plasma membrane"/>
    <property type="evidence" value="ECO:0007669"/>
    <property type="project" value="TreeGrafter"/>
</dbReference>
<evidence type="ECO:0000259" key="4">
    <source>
        <dbReference type="PROSITE" id="PS50893"/>
    </source>
</evidence>
<evidence type="ECO:0000256" key="2">
    <source>
        <dbReference type="ARBA" id="ARBA00022741"/>
    </source>
</evidence>
<accession>A0A8J6J9N8</accession>
<keyword evidence="1" id="KW-0813">Transport</keyword>
<name>A0A8J6J9N8_9FIRM</name>
<keyword evidence="3 5" id="KW-0067">ATP-binding</keyword>
<dbReference type="GO" id="GO:0005304">
    <property type="term" value="F:L-valine transmembrane transporter activity"/>
    <property type="evidence" value="ECO:0007669"/>
    <property type="project" value="TreeGrafter"/>
</dbReference>
<proteinExistence type="predicted"/>
<dbReference type="EMBL" id="JACOPO010000003">
    <property type="protein sequence ID" value="MBC5722473.1"/>
    <property type="molecule type" value="Genomic_DNA"/>
</dbReference>
<reference evidence="5" key="1">
    <citation type="submission" date="2020-08" db="EMBL/GenBank/DDBJ databases">
        <title>Genome public.</title>
        <authorList>
            <person name="Liu C."/>
            <person name="Sun Q."/>
        </authorList>
    </citation>
    <scope>NUCLEOTIDE SEQUENCE</scope>
    <source>
        <strain evidence="5">NSJ-23</strain>
    </source>
</reference>
<dbReference type="Gene3D" id="3.40.50.300">
    <property type="entry name" value="P-loop containing nucleotide triphosphate hydrolases"/>
    <property type="match status" value="1"/>
</dbReference>
<protein>
    <submittedName>
        <fullName evidence="5">ABC transporter ATP-binding protein</fullName>
    </submittedName>
</protein>
<gene>
    <name evidence="5" type="ORF">H8S11_06580</name>
</gene>
<dbReference type="PANTHER" id="PTHR45772:SF7">
    <property type="entry name" value="AMINO ACID ABC TRANSPORTER ATP-BINDING PROTEIN"/>
    <property type="match status" value="1"/>
</dbReference>
<evidence type="ECO:0000256" key="1">
    <source>
        <dbReference type="ARBA" id="ARBA00022448"/>
    </source>
</evidence>
<dbReference type="SMART" id="SM00382">
    <property type="entry name" value="AAA"/>
    <property type="match status" value="1"/>
</dbReference>
<dbReference type="Pfam" id="PF12399">
    <property type="entry name" value="BCA_ABC_TP_C"/>
    <property type="match status" value="1"/>
</dbReference>
<dbReference type="AlphaFoldDB" id="A0A8J6J9N8"/>
<dbReference type="SUPFAM" id="SSF52540">
    <property type="entry name" value="P-loop containing nucleoside triphosphate hydrolases"/>
    <property type="match status" value="1"/>
</dbReference>
<dbReference type="GO" id="GO:0015808">
    <property type="term" value="P:L-alanine transport"/>
    <property type="evidence" value="ECO:0007669"/>
    <property type="project" value="TreeGrafter"/>
</dbReference>
<keyword evidence="6" id="KW-1185">Reference proteome</keyword>
<dbReference type="GO" id="GO:0005524">
    <property type="term" value="F:ATP binding"/>
    <property type="evidence" value="ECO:0007669"/>
    <property type="project" value="UniProtKB-KW"/>
</dbReference>
<dbReference type="Proteomes" id="UP000628736">
    <property type="component" value="Unassembled WGS sequence"/>
</dbReference>
<dbReference type="PANTHER" id="PTHR45772">
    <property type="entry name" value="CONSERVED COMPONENT OF ABC TRANSPORTER FOR NATURAL AMINO ACIDS-RELATED"/>
    <property type="match status" value="1"/>
</dbReference>
<evidence type="ECO:0000313" key="5">
    <source>
        <dbReference type="EMBL" id="MBC5722473.1"/>
    </source>
</evidence>
<organism evidence="5 6">
    <name type="scientific">Flintibacter hominis</name>
    <dbReference type="NCBI Taxonomy" id="2763048"/>
    <lineage>
        <taxon>Bacteria</taxon>
        <taxon>Bacillati</taxon>
        <taxon>Bacillota</taxon>
        <taxon>Clostridia</taxon>
        <taxon>Eubacteriales</taxon>
        <taxon>Flintibacter</taxon>
    </lineage>
</organism>
<dbReference type="InterPro" id="IPR027417">
    <property type="entry name" value="P-loop_NTPase"/>
</dbReference>
<dbReference type="PROSITE" id="PS50893">
    <property type="entry name" value="ABC_TRANSPORTER_2"/>
    <property type="match status" value="1"/>
</dbReference>
<evidence type="ECO:0000313" key="6">
    <source>
        <dbReference type="Proteomes" id="UP000628736"/>
    </source>
</evidence>
<sequence>MSLLEVKNLSIMFGGLCAVDNFNLEVEKGELIAIIGPNGAGKTTVFNMLTGIYKPTTGTIKLDGVDMVGLKPYQFARQGITRTFQNIRLFSNASVADNVKMAHTMHNDQNLAKCFLRTPGMVKSERELDEKVMGLLDRLGLADKANLLAKNLPYGDQRRLEIARALMTDPKILLLDEPVAGMITTELEDMANLVAQIRKDFGVTIILIEHHMNFVMPIADRIKVLDFGKTIAEGVPAEVQANPKVIEAYLGGGYQNVAT</sequence>
<dbReference type="GO" id="GO:1903805">
    <property type="term" value="P:L-valine import across plasma membrane"/>
    <property type="evidence" value="ECO:0007669"/>
    <property type="project" value="TreeGrafter"/>
</dbReference>
<dbReference type="CDD" id="cd03219">
    <property type="entry name" value="ABC_Mj1267_LivG_branched"/>
    <property type="match status" value="1"/>
</dbReference>
<dbReference type="Pfam" id="PF00005">
    <property type="entry name" value="ABC_tran"/>
    <property type="match status" value="1"/>
</dbReference>
<dbReference type="GO" id="GO:0042941">
    <property type="term" value="P:D-alanine transmembrane transport"/>
    <property type="evidence" value="ECO:0007669"/>
    <property type="project" value="TreeGrafter"/>
</dbReference>
<keyword evidence="2" id="KW-0547">Nucleotide-binding</keyword>
<dbReference type="GO" id="GO:0015188">
    <property type="term" value="F:L-isoleucine transmembrane transporter activity"/>
    <property type="evidence" value="ECO:0007669"/>
    <property type="project" value="TreeGrafter"/>
</dbReference>
<comment type="caution">
    <text evidence="5">The sequence shown here is derived from an EMBL/GenBank/DDBJ whole genome shotgun (WGS) entry which is preliminary data.</text>
</comment>
<dbReference type="FunFam" id="3.40.50.300:FF:000421">
    <property type="entry name" value="Branched-chain amino acid ABC transporter ATP-binding protein"/>
    <property type="match status" value="1"/>
</dbReference>
<feature type="domain" description="ABC transporter" evidence="4">
    <location>
        <begin position="4"/>
        <end position="252"/>
    </location>
</feature>
<evidence type="ECO:0000256" key="3">
    <source>
        <dbReference type="ARBA" id="ARBA00022840"/>
    </source>
</evidence>
<dbReference type="InterPro" id="IPR032823">
    <property type="entry name" value="BCA_ABC_TP_C"/>
</dbReference>
<dbReference type="RefSeq" id="WP_186852592.1">
    <property type="nucleotide sequence ID" value="NZ_JACOPO010000003.1"/>
</dbReference>
<dbReference type="GO" id="GO:0005886">
    <property type="term" value="C:plasma membrane"/>
    <property type="evidence" value="ECO:0007669"/>
    <property type="project" value="TreeGrafter"/>
</dbReference>
<dbReference type="InterPro" id="IPR003593">
    <property type="entry name" value="AAA+_ATPase"/>
</dbReference>
<dbReference type="GO" id="GO:0015192">
    <property type="term" value="F:L-phenylalanine transmembrane transporter activity"/>
    <property type="evidence" value="ECO:0007669"/>
    <property type="project" value="TreeGrafter"/>
</dbReference>